<dbReference type="PANTHER" id="PTHR43319:SF3">
    <property type="entry name" value="BETA-LACTAMASE-RELATED DOMAIN-CONTAINING PROTEIN"/>
    <property type="match status" value="1"/>
</dbReference>
<dbReference type="RefSeq" id="WP_066997929.1">
    <property type="nucleotide sequence ID" value="NZ_BNDU01000003.1"/>
</dbReference>
<dbReference type="Pfam" id="PF00144">
    <property type="entry name" value="Beta-lactamase"/>
    <property type="match status" value="1"/>
</dbReference>
<proteinExistence type="predicted"/>
<dbReference type="InterPro" id="IPR012338">
    <property type="entry name" value="Beta-lactam/transpept-like"/>
</dbReference>
<accession>A0A101NM96</accession>
<comment type="caution">
    <text evidence="2">The sequence shown here is derived from an EMBL/GenBank/DDBJ whole genome shotgun (WGS) entry which is preliminary data.</text>
</comment>
<sequence length="385" mass="41089">MSVEVQGTVAEGFEGVREEFAAFLTGERDEPGAQLVAYHQGRRVVDLWAGEGLDGDSLTSLFSITKGAAHLIVALLAQDGVLDLDREVASYWPDFGCEGKDRLTLRELLEHRAGLVGIADGGFTAEELADDRLIAARLAGQKPLWEPGTGYGYHGFVIGALTGEVVRRVTGRSIHELYEERVRAPYGLDLYLGFPEELESRWLDVQPLLPTPEEIEALAARAAAPGSIPFIAFNRNAPEPTDLVAFGNDRRVRALGPASSGGVGNARGVARMYAAAISTVDGRPPLLTRETATVFGGLRTSGPDLVTGGDNHFGLGFEYLAERYPFLGEDSFGHSGATGSLGFADPASGVAYAYTRRRFSFPSGYGAALENGRLAQSVLRAADGL</sequence>
<organism evidence="2 3">
    <name type="scientific">Streptomyces cellostaticus</name>
    <dbReference type="NCBI Taxonomy" id="67285"/>
    <lineage>
        <taxon>Bacteria</taxon>
        <taxon>Bacillati</taxon>
        <taxon>Actinomycetota</taxon>
        <taxon>Actinomycetes</taxon>
        <taxon>Kitasatosporales</taxon>
        <taxon>Streptomycetaceae</taxon>
        <taxon>Streptomyces</taxon>
    </lineage>
</organism>
<dbReference type="EMBL" id="LMWL01000026">
    <property type="protein sequence ID" value="KUM95876.1"/>
    <property type="molecule type" value="Genomic_DNA"/>
</dbReference>
<dbReference type="SUPFAM" id="SSF56601">
    <property type="entry name" value="beta-lactamase/transpeptidase-like"/>
    <property type="match status" value="1"/>
</dbReference>
<dbReference type="AlphaFoldDB" id="A0A101NM96"/>
<dbReference type="PANTHER" id="PTHR43319">
    <property type="entry name" value="BETA-LACTAMASE-RELATED"/>
    <property type="match status" value="1"/>
</dbReference>
<protein>
    <submittedName>
        <fullName evidence="2">Serine hydrolase</fullName>
    </submittedName>
</protein>
<gene>
    <name evidence="2" type="ORF">AQI88_14760</name>
</gene>
<dbReference type="InterPro" id="IPR052907">
    <property type="entry name" value="Beta-lactamase/esterase"/>
</dbReference>
<evidence type="ECO:0000259" key="1">
    <source>
        <dbReference type="Pfam" id="PF00144"/>
    </source>
</evidence>
<dbReference type="Gene3D" id="3.40.710.10">
    <property type="entry name" value="DD-peptidase/beta-lactamase superfamily"/>
    <property type="match status" value="1"/>
</dbReference>
<feature type="domain" description="Beta-lactamase-related" evidence="1">
    <location>
        <begin position="27"/>
        <end position="359"/>
    </location>
</feature>
<dbReference type="GO" id="GO:0016787">
    <property type="term" value="F:hydrolase activity"/>
    <property type="evidence" value="ECO:0007669"/>
    <property type="project" value="UniProtKB-KW"/>
</dbReference>
<reference evidence="2 3" key="1">
    <citation type="submission" date="2015-10" db="EMBL/GenBank/DDBJ databases">
        <title>Draft genome sequence of Streptomyces cellostaticus DSM 40189, type strain for the species Streptomyces cellostaticus.</title>
        <authorList>
            <person name="Ruckert C."/>
            <person name="Winkler A."/>
            <person name="Kalinowski J."/>
            <person name="Kampfer P."/>
            <person name="Glaeser S."/>
        </authorList>
    </citation>
    <scope>NUCLEOTIDE SEQUENCE [LARGE SCALE GENOMIC DNA]</scope>
    <source>
        <strain evidence="2 3">DSM 40189</strain>
    </source>
</reference>
<evidence type="ECO:0000313" key="3">
    <source>
        <dbReference type="Proteomes" id="UP000054241"/>
    </source>
</evidence>
<dbReference type="InterPro" id="IPR001466">
    <property type="entry name" value="Beta-lactam-related"/>
</dbReference>
<dbReference type="OrthoDB" id="3422781at2"/>
<dbReference type="Proteomes" id="UP000054241">
    <property type="component" value="Unassembled WGS sequence"/>
</dbReference>
<evidence type="ECO:0000313" key="2">
    <source>
        <dbReference type="EMBL" id="KUM95876.1"/>
    </source>
</evidence>
<dbReference type="STRING" id="67285.AQI88_14760"/>
<keyword evidence="2" id="KW-0378">Hydrolase</keyword>
<keyword evidence="3" id="KW-1185">Reference proteome</keyword>
<name>A0A101NM96_9ACTN</name>